<evidence type="ECO:0008006" key="4">
    <source>
        <dbReference type="Google" id="ProtNLM"/>
    </source>
</evidence>
<feature type="transmembrane region" description="Helical" evidence="1">
    <location>
        <begin position="197"/>
        <end position="217"/>
    </location>
</feature>
<feature type="transmembrane region" description="Helical" evidence="1">
    <location>
        <begin position="254"/>
        <end position="273"/>
    </location>
</feature>
<protein>
    <recommendedName>
        <fullName evidence="4">Prenyltransferase</fullName>
    </recommendedName>
</protein>
<feature type="transmembrane region" description="Helical" evidence="1">
    <location>
        <begin position="40"/>
        <end position="56"/>
    </location>
</feature>
<feature type="transmembrane region" description="Helical" evidence="1">
    <location>
        <begin position="158"/>
        <end position="176"/>
    </location>
</feature>
<evidence type="ECO:0000313" key="2">
    <source>
        <dbReference type="EMBL" id="MBT2162437.1"/>
    </source>
</evidence>
<feature type="transmembrane region" description="Helical" evidence="1">
    <location>
        <begin position="129"/>
        <end position="146"/>
    </location>
</feature>
<feature type="transmembrane region" description="Helical" evidence="1">
    <location>
        <begin position="98"/>
        <end position="117"/>
    </location>
</feature>
<reference evidence="2 3" key="1">
    <citation type="submission" date="2020-06" db="EMBL/GenBank/DDBJ databases">
        <authorList>
            <person name="Isaeva M.P."/>
            <person name="Chernysheva N.Y."/>
        </authorList>
    </citation>
    <scope>NUCLEOTIDE SEQUENCE [LARGE SCALE GENOMIC DNA]</scope>
    <source>
        <strain evidence="2 3">KMM 6746</strain>
    </source>
</reference>
<keyword evidence="1" id="KW-0812">Transmembrane</keyword>
<feature type="transmembrane region" description="Helical" evidence="1">
    <location>
        <begin position="223"/>
        <end position="242"/>
    </location>
</feature>
<reference evidence="3" key="2">
    <citation type="submission" date="2023-07" db="EMBL/GenBank/DDBJ databases">
        <title>Zobellia barbeyronii sp. nov., a new marine flavobacterium, isolated from green and red algae.</title>
        <authorList>
            <person name="Nedashkovskaya O.I."/>
            <person name="Otstavnykh N."/>
            <person name="Zhukova N."/>
            <person name="Guzev K."/>
            <person name="Chausova V."/>
            <person name="Tekutyeva L."/>
            <person name="Mikhailov V."/>
            <person name="Isaeva M."/>
        </authorList>
    </citation>
    <scope>NUCLEOTIDE SEQUENCE [LARGE SCALE GENOMIC DNA]</scope>
    <source>
        <strain evidence="3">KMM 6746</strain>
    </source>
</reference>
<evidence type="ECO:0000313" key="3">
    <source>
        <dbReference type="Proteomes" id="UP000740413"/>
    </source>
</evidence>
<gene>
    <name evidence="2" type="ORF">HW347_14280</name>
</gene>
<keyword evidence="1" id="KW-0472">Membrane</keyword>
<name>A0ABS5WGC5_9FLAO</name>
<sequence>MKAINRVFDFYLDASIHVAFAVYALVHVTDITLGYGVDQHLAWFLFFGSIACYNFVKYGVEAKKYILVANKYQKNIQFVSFIALAIALYHGCFLKLEVWMGVGGLVGLTGLYAVPLLPHAKNLRSWGGLKIFIVALVWAGATVILPVLSEVGPMEKDVWIECVQRFLFVLILLIPFEIRDLAYDSPELKTLPQRYGIANTKIFGSFCTLPFFFLIFMKDTISMYEAIAGGIMFLTLGALMFVTKRQQNRYFASFWVEGISIFWWTLLFVFGKFF</sequence>
<feature type="transmembrane region" description="Helical" evidence="1">
    <location>
        <begin position="76"/>
        <end position="92"/>
    </location>
</feature>
<evidence type="ECO:0000256" key="1">
    <source>
        <dbReference type="SAM" id="Phobius"/>
    </source>
</evidence>
<organism evidence="2 3">
    <name type="scientific">Zobellia barbeyronii</name>
    <dbReference type="NCBI Taxonomy" id="2748009"/>
    <lineage>
        <taxon>Bacteria</taxon>
        <taxon>Pseudomonadati</taxon>
        <taxon>Bacteroidota</taxon>
        <taxon>Flavobacteriia</taxon>
        <taxon>Flavobacteriales</taxon>
        <taxon>Flavobacteriaceae</taxon>
        <taxon>Zobellia</taxon>
    </lineage>
</organism>
<keyword evidence="1" id="KW-1133">Transmembrane helix</keyword>
<accession>A0ABS5WGC5</accession>
<proteinExistence type="predicted"/>
<dbReference type="EMBL" id="JACATN010000004">
    <property type="protein sequence ID" value="MBT2162437.1"/>
    <property type="molecule type" value="Genomic_DNA"/>
</dbReference>
<dbReference type="Proteomes" id="UP000740413">
    <property type="component" value="Unassembled WGS sequence"/>
</dbReference>
<keyword evidence="3" id="KW-1185">Reference proteome</keyword>
<dbReference type="RefSeq" id="WP_214612461.1">
    <property type="nucleotide sequence ID" value="NZ_JACATN010000004.1"/>
</dbReference>
<feature type="transmembrane region" description="Helical" evidence="1">
    <location>
        <begin position="7"/>
        <end position="28"/>
    </location>
</feature>
<comment type="caution">
    <text evidence="2">The sequence shown here is derived from an EMBL/GenBank/DDBJ whole genome shotgun (WGS) entry which is preliminary data.</text>
</comment>